<evidence type="ECO:0000313" key="5">
    <source>
        <dbReference type="EMBL" id="WHX50701.1"/>
    </source>
</evidence>
<name>A0AA95I7M0_9BACL</name>
<feature type="transmembrane region" description="Helical" evidence="3">
    <location>
        <begin position="6"/>
        <end position="25"/>
    </location>
</feature>
<dbReference type="PANTHER" id="PTHR22911">
    <property type="entry name" value="ACYL-MALONYL CONDENSING ENZYME-RELATED"/>
    <property type="match status" value="1"/>
</dbReference>
<sequence>MNMRTILFGWGFLLILMLLFSRVRVGWRHVKQLLLAGIPMISTSILYGYAVEQLPASLAVLLLFQFTWIGVILEAVMQRRFPSKGKLVSLVVLIAGTLLAGGVLEQSSGGWTLSGVIFGLLSAVSFALYIYLSGNIATDVPVLSRTFVMVSSALVLAMIFFTPSILFDGSIVNGLWKYGIPLGLLGIIVPVIFFAIAIPKVGSGLGTILSAAELPAAVIVSVTVLREHVSILQWIGIAVVLVGIAIPQMVSLLSKSHMKPADS</sequence>
<dbReference type="InterPro" id="IPR000620">
    <property type="entry name" value="EamA_dom"/>
</dbReference>
<reference evidence="5" key="1">
    <citation type="submission" date="2023-05" db="EMBL/GenBank/DDBJ databases">
        <title>Comparative genomics of Bacillaceae isolates and their secondary metabolite potential.</title>
        <authorList>
            <person name="Song L."/>
            <person name="Nielsen L.J."/>
            <person name="Mohite O."/>
            <person name="Xu X."/>
            <person name="Weber T."/>
            <person name="Kovacs A.T."/>
        </authorList>
    </citation>
    <scope>NUCLEOTIDE SEQUENCE</scope>
    <source>
        <strain evidence="5">B2_4</strain>
    </source>
</reference>
<evidence type="ECO:0000259" key="4">
    <source>
        <dbReference type="Pfam" id="PF00892"/>
    </source>
</evidence>
<evidence type="ECO:0000256" key="2">
    <source>
        <dbReference type="ARBA" id="ARBA00007362"/>
    </source>
</evidence>
<dbReference type="PANTHER" id="PTHR22911:SF137">
    <property type="entry name" value="SOLUTE CARRIER FAMILY 35 MEMBER G2-RELATED"/>
    <property type="match status" value="1"/>
</dbReference>
<dbReference type="EMBL" id="CP126084">
    <property type="protein sequence ID" value="WHX50701.1"/>
    <property type="molecule type" value="Genomic_DNA"/>
</dbReference>
<dbReference type="AlphaFoldDB" id="A0AA95I7M0"/>
<dbReference type="Pfam" id="PF00892">
    <property type="entry name" value="EamA"/>
    <property type="match status" value="1"/>
</dbReference>
<feature type="transmembrane region" description="Helical" evidence="3">
    <location>
        <begin position="144"/>
        <end position="166"/>
    </location>
</feature>
<dbReference type="GO" id="GO:0016020">
    <property type="term" value="C:membrane"/>
    <property type="evidence" value="ECO:0007669"/>
    <property type="project" value="InterPro"/>
</dbReference>
<evidence type="ECO:0000256" key="1">
    <source>
        <dbReference type="ARBA" id="ARBA00004127"/>
    </source>
</evidence>
<dbReference type="InterPro" id="IPR037185">
    <property type="entry name" value="EmrE-like"/>
</dbReference>
<keyword evidence="3" id="KW-0812">Transmembrane</keyword>
<feature type="transmembrane region" description="Helical" evidence="3">
    <location>
        <begin position="32"/>
        <end position="50"/>
    </location>
</feature>
<feature type="domain" description="EamA" evidence="4">
    <location>
        <begin position="114"/>
        <end position="246"/>
    </location>
</feature>
<keyword evidence="3" id="KW-0472">Membrane</keyword>
<feature type="transmembrane region" description="Helical" evidence="3">
    <location>
        <begin position="205"/>
        <end position="225"/>
    </location>
</feature>
<evidence type="ECO:0000313" key="6">
    <source>
        <dbReference type="Proteomes" id="UP001177943"/>
    </source>
</evidence>
<dbReference type="RefSeq" id="WP_283927745.1">
    <property type="nucleotide sequence ID" value="NZ_CP126084.1"/>
</dbReference>
<feature type="transmembrane region" description="Helical" evidence="3">
    <location>
        <begin position="178"/>
        <end position="198"/>
    </location>
</feature>
<dbReference type="KEGG" id="pwn:QNH46_08680"/>
<gene>
    <name evidence="5" type="ORF">QNH46_08680</name>
</gene>
<feature type="transmembrane region" description="Helical" evidence="3">
    <location>
        <begin position="56"/>
        <end position="75"/>
    </location>
</feature>
<feature type="transmembrane region" description="Helical" evidence="3">
    <location>
        <begin position="231"/>
        <end position="253"/>
    </location>
</feature>
<keyword evidence="3" id="KW-1133">Transmembrane helix</keyword>
<dbReference type="Proteomes" id="UP001177943">
    <property type="component" value="Chromosome"/>
</dbReference>
<dbReference type="SUPFAM" id="SSF103481">
    <property type="entry name" value="Multidrug resistance efflux transporter EmrE"/>
    <property type="match status" value="2"/>
</dbReference>
<comment type="subcellular location">
    <subcellularLocation>
        <location evidence="1">Endomembrane system</location>
        <topology evidence="1">Multi-pass membrane protein</topology>
    </subcellularLocation>
</comment>
<organism evidence="5 6">
    <name type="scientific">Paenibacillus woosongensis</name>
    <dbReference type="NCBI Taxonomy" id="307580"/>
    <lineage>
        <taxon>Bacteria</taxon>
        <taxon>Bacillati</taxon>
        <taxon>Bacillota</taxon>
        <taxon>Bacilli</taxon>
        <taxon>Bacillales</taxon>
        <taxon>Paenibacillaceae</taxon>
        <taxon>Paenibacillus</taxon>
    </lineage>
</organism>
<feature type="transmembrane region" description="Helical" evidence="3">
    <location>
        <begin position="87"/>
        <end position="104"/>
    </location>
</feature>
<accession>A0AA95I7M0</accession>
<feature type="transmembrane region" description="Helical" evidence="3">
    <location>
        <begin position="110"/>
        <end position="132"/>
    </location>
</feature>
<evidence type="ECO:0000256" key="3">
    <source>
        <dbReference type="SAM" id="Phobius"/>
    </source>
</evidence>
<protein>
    <submittedName>
        <fullName evidence="5">DMT family transporter</fullName>
    </submittedName>
</protein>
<comment type="similarity">
    <text evidence="2">Belongs to the EamA transporter family.</text>
</comment>
<proteinExistence type="inferred from homology"/>